<accession>A0A0D2HS23</accession>
<dbReference type="GO" id="GO:0008270">
    <property type="term" value="F:zinc ion binding"/>
    <property type="evidence" value="ECO:0007669"/>
    <property type="project" value="InterPro"/>
</dbReference>
<dbReference type="InterPro" id="IPR007219">
    <property type="entry name" value="XnlR_reg_dom"/>
</dbReference>
<dbReference type="Proteomes" id="UP000053789">
    <property type="component" value="Unassembled WGS sequence"/>
</dbReference>
<evidence type="ECO:0000313" key="4">
    <source>
        <dbReference type="EMBL" id="KIW87174.1"/>
    </source>
</evidence>
<evidence type="ECO:0000256" key="1">
    <source>
        <dbReference type="ARBA" id="ARBA00023242"/>
    </source>
</evidence>
<dbReference type="OrthoDB" id="4161332at2759"/>
<organism evidence="4 5">
    <name type="scientific">Cladophialophora bantiana (strain ATCC 10958 / CBS 173.52 / CDC B-1940 / NIH 8579)</name>
    <name type="common">Xylohypha bantiana</name>
    <dbReference type="NCBI Taxonomy" id="1442370"/>
    <lineage>
        <taxon>Eukaryota</taxon>
        <taxon>Fungi</taxon>
        <taxon>Dikarya</taxon>
        <taxon>Ascomycota</taxon>
        <taxon>Pezizomycotina</taxon>
        <taxon>Eurotiomycetes</taxon>
        <taxon>Chaetothyriomycetidae</taxon>
        <taxon>Chaetothyriales</taxon>
        <taxon>Herpotrichiellaceae</taxon>
        <taxon>Cladophialophora</taxon>
    </lineage>
</organism>
<feature type="region of interest" description="Disordered" evidence="2">
    <location>
        <begin position="683"/>
        <end position="710"/>
    </location>
</feature>
<keyword evidence="5" id="KW-1185">Reference proteome</keyword>
<dbReference type="GeneID" id="27705213"/>
<evidence type="ECO:0000259" key="3">
    <source>
        <dbReference type="Pfam" id="PF04082"/>
    </source>
</evidence>
<keyword evidence="1" id="KW-0539">Nucleus</keyword>
<evidence type="ECO:0000313" key="5">
    <source>
        <dbReference type="Proteomes" id="UP000053789"/>
    </source>
</evidence>
<feature type="compositionally biased region" description="Pro residues" evidence="2">
    <location>
        <begin position="689"/>
        <end position="699"/>
    </location>
</feature>
<feature type="compositionally biased region" description="Polar residues" evidence="2">
    <location>
        <begin position="1"/>
        <end position="12"/>
    </location>
</feature>
<dbReference type="GO" id="GO:0003677">
    <property type="term" value="F:DNA binding"/>
    <property type="evidence" value="ECO:0007669"/>
    <property type="project" value="InterPro"/>
</dbReference>
<dbReference type="HOGENOM" id="CLU_354495_0_0_1"/>
<evidence type="ECO:0000256" key="2">
    <source>
        <dbReference type="SAM" id="MobiDB-lite"/>
    </source>
</evidence>
<dbReference type="Pfam" id="PF04082">
    <property type="entry name" value="Fungal_trans"/>
    <property type="match status" value="1"/>
</dbReference>
<reference evidence="4" key="1">
    <citation type="submission" date="2015-01" db="EMBL/GenBank/DDBJ databases">
        <title>The Genome Sequence of Cladophialophora bantiana CBS 173.52.</title>
        <authorList>
            <consortium name="The Broad Institute Genomics Platform"/>
            <person name="Cuomo C."/>
            <person name="de Hoog S."/>
            <person name="Gorbushina A."/>
            <person name="Stielow B."/>
            <person name="Teixiera M."/>
            <person name="Abouelleil A."/>
            <person name="Chapman S.B."/>
            <person name="Priest M."/>
            <person name="Young S.K."/>
            <person name="Wortman J."/>
            <person name="Nusbaum C."/>
            <person name="Birren B."/>
        </authorList>
    </citation>
    <scope>NUCLEOTIDE SEQUENCE [LARGE SCALE GENOMIC DNA]</scope>
    <source>
        <strain evidence="4">CBS 173.52</strain>
    </source>
</reference>
<name>A0A0D2HS23_CLAB1</name>
<dbReference type="AlphaFoldDB" id="A0A0D2HS23"/>
<dbReference type="EMBL" id="KN847006">
    <property type="protein sequence ID" value="KIW87174.1"/>
    <property type="molecule type" value="Genomic_DNA"/>
</dbReference>
<dbReference type="PANTHER" id="PTHR47425:SF2">
    <property type="entry name" value="FARB-RELATED"/>
    <property type="match status" value="1"/>
</dbReference>
<feature type="domain" description="Xylanolytic transcriptional activator regulatory" evidence="3">
    <location>
        <begin position="170"/>
        <end position="356"/>
    </location>
</feature>
<dbReference type="PANTHER" id="PTHR47425">
    <property type="entry name" value="FARB-RELATED"/>
    <property type="match status" value="1"/>
</dbReference>
<feature type="region of interest" description="Disordered" evidence="2">
    <location>
        <begin position="1"/>
        <end position="27"/>
    </location>
</feature>
<gene>
    <name evidence="4" type="ORF">Z519_12285</name>
</gene>
<dbReference type="VEuPathDB" id="FungiDB:Z519_12285"/>
<dbReference type="CDD" id="cd12148">
    <property type="entry name" value="fungal_TF_MHR"/>
    <property type="match status" value="1"/>
</dbReference>
<sequence>MASPQENNTKQQAAPERSEVAGQKSSMRPVSSGEILHKLSAGWIFLCAKIQSFEESEVYLPSAILGQGPTSQKAPHCPFASASRNYEDLETISDIESTTVTEIGDLAQSVTKKPSCNPFIPLEDGLVRSSLYEFCQSECLKNLPSDDVDFLNKKGCFKLPSRPLLQHFMRNYFLHIHPSLPIVDEARFRVIFGNGTHVVPEAQRLSLFVLQAMLCASCSFCPVSLAQELGFDDLCSARDFFYQRAKLLYDLGYEDDVQSKIQGCALLTFYSASGRLHAGRPWLTSAVGHAVASGAHTYAATVDVREMRIQKRLWWCLVLRDRAMALATRRPLQIQTHVFDPRNDGLDEADVEDEMHVSEVYAAGVKRLLAGVLSLQCSLASALTDLIMFVYSPGRMSHSPTNASDSLEQTMRKLKGIESDTKAWFERVSKFLLSVPTACDSYDSCVFQLQVCQLYHWAGQIALQQYKILLLETQPEYACAGETFRKEAVQKTLADSVVALNKSVRAYALRGSPCSLPIEVMLCCAQPLLLYVLDSQLAVRGHQKGSSMYPMHILESLKLCGRSSSSTIDLSYFILEAVKRARPSLEGLTDHLGEPAMWTWTQPGYPSSTESHRSATMVPTQTSFDAKPRQIVEAAQATSIEDWQSLLAHHPRVFLHVIFSLEMAIQRGHFPKATDLPLAICQRRSASNPNPPPSRPSSPPANLGSNISCSHGIPEVFTTDESAGALTPPERPYVSDTNQTPVLPDLQMTVNLDFVDLEGFDAMDFDKTLDPVPQHGWPSGMNSGLEETFFLA</sequence>
<dbReference type="RefSeq" id="XP_016613843.1">
    <property type="nucleotide sequence ID" value="XM_016769991.1"/>
</dbReference>
<protein>
    <recommendedName>
        <fullName evidence="3">Xylanolytic transcriptional activator regulatory domain-containing protein</fullName>
    </recommendedName>
</protein>
<dbReference type="GO" id="GO:0006351">
    <property type="term" value="P:DNA-templated transcription"/>
    <property type="evidence" value="ECO:0007669"/>
    <property type="project" value="InterPro"/>
</dbReference>
<dbReference type="InterPro" id="IPR052761">
    <property type="entry name" value="Fungal_Detox/Toxin_TFs"/>
</dbReference>
<proteinExistence type="predicted"/>